<organism evidence="2 3">
    <name type="scientific">Chaetomium fimeti</name>
    <dbReference type="NCBI Taxonomy" id="1854472"/>
    <lineage>
        <taxon>Eukaryota</taxon>
        <taxon>Fungi</taxon>
        <taxon>Dikarya</taxon>
        <taxon>Ascomycota</taxon>
        <taxon>Pezizomycotina</taxon>
        <taxon>Sordariomycetes</taxon>
        <taxon>Sordariomycetidae</taxon>
        <taxon>Sordariales</taxon>
        <taxon>Chaetomiaceae</taxon>
        <taxon>Chaetomium</taxon>
    </lineage>
</organism>
<feature type="region of interest" description="Disordered" evidence="1">
    <location>
        <begin position="1"/>
        <end position="20"/>
    </location>
</feature>
<comment type="caution">
    <text evidence="2">The sequence shown here is derived from an EMBL/GenBank/DDBJ whole genome shotgun (WGS) entry which is preliminary data.</text>
</comment>
<dbReference type="AlphaFoldDB" id="A0AAE0HMU8"/>
<evidence type="ECO:0000313" key="2">
    <source>
        <dbReference type="EMBL" id="KAK3299454.1"/>
    </source>
</evidence>
<dbReference type="GeneID" id="87839132"/>
<dbReference type="EMBL" id="JAUEPN010000002">
    <property type="protein sequence ID" value="KAK3299454.1"/>
    <property type="molecule type" value="Genomic_DNA"/>
</dbReference>
<evidence type="ECO:0000313" key="3">
    <source>
        <dbReference type="Proteomes" id="UP001278766"/>
    </source>
</evidence>
<dbReference type="Proteomes" id="UP001278766">
    <property type="component" value="Unassembled WGS sequence"/>
</dbReference>
<reference evidence="2" key="1">
    <citation type="journal article" date="2023" name="Mol. Phylogenet. Evol.">
        <title>Genome-scale phylogeny and comparative genomics of the fungal order Sordariales.</title>
        <authorList>
            <person name="Hensen N."/>
            <person name="Bonometti L."/>
            <person name="Westerberg I."/>
            <person name="Brannstrom I.O."/>
            <person name="Guillou S."/>
            <person name="Cros-Aarteil S."/>
            <person name="Calhoun S."/>
            <person name="Haridas S."/>
            <person name="Kuo A."/>
            <person name="Mondo S."/>
            <person name="Pangilinan J."/>
            <person name="Riley R."/>
            <person name="LaButti K."/>
            <person name="Andreopoulos B."/>
            <person name="Lipzen A."/>
            <person name="Chen C."/>
            <person name="Yan M."/>
            <person name="Daum C."/>
            <person name="Ng V."/>
            <person name="Clum A."/>
            <person name="Steindorff A."/>
            <person name="Ohm R.A."/>
            <person name="Martin F."/>
            <person name="Silar P."/>
            <person name="Natvig D.O."/>
            <person name="Lalanne C."/>
            <person name="Gautier V."/>
            <person name="Ament-Velasquez S.L."/>
            <person name="Kruys A."/>
            <person name="Hutchinson M.I."/>
            <person name="Powell A.J."/>
            <person name="Barry K."/>
            <person name="Miller A.N."/>
            <person name="Grigoriev I.V."/>
            <person name="Debuchy R."/>
            <person name="Gladieux P."/>
            <person name="Hiltunen Thoren M."/>
            <person name="Johannesson H."/>
        </authorList>
    </citation>
    <scope>NUCLEOTIDE SEQUENCE</scope>
    <source>
        <strain evidence="2">CBS 168.71</strain>
    </source>
</reference>
<accession>A0AAE0HMU8</accession>
<feature type="compositionally biased region" description="Polar residues" evidence="1">
    <location>
        <begin position="10"/>
        <end position="20"/>
    </location>
</feature>
<keyword evidence="3" id="KW-1185">Reference proteome</keyword>
<sequence>MPFQPRTGGQRPTTPVSTTVPDIINWPIQKRKMWHGKGHLPPWIEVRRVARGAVDDGLETHSLEELVDVVTQPCREAGLKAARNKRDEDAQVKREYHNMVMDLLQRKCTLVNDTRGTQQSKSPPNSCLAKANTRSLEDLHVELKVQERAYGKVEAPKQPVINIPQHTGFYASFFNGFFAPSFLQAPAQEESGSLGASKDEGLGSVSPMIEGHKPAPVKESPDDILKGWVDVENELDPKHGLA</sequence>
<reference evidence="2" key="2">
    <citation type="submission" date="2023-06" db="EMBL/GenBank/DDBJ databases">
        <authorList>
            <consortium name="Lawrence Berkeley National Laboratory"/>
            <person name="Haridas S."/>
            <person name="Hensen N."/>
            <person name="Bonometti L."/>
            <person name="Westerberg I."/>
            <person name="Brannstrom I.O."/>
            <person name="Guillou S."/>
            <person name="Cros-Aarteil S."/>
            <person name="Calhoun S."/>
            <person name="Kuo A."/>
            <person name="Mondo S."/>
            <person name="Pangilinan J."/>
            <person name="Riley R."/>
            <person name="Labutti K."/>
            <person name="Andreopoulos B."/>
            <person name="Lipzen A."/>
            <person name="Chen C."/>
            <person name="Yanf M."/>
            <person name="Daum C."/>
            <person name="Ng V."/>
            <person name="Clum A."/>
            <person name="Steindorff A."/>
            <person name="Ohm R."/>
            <person name="Martin F."/>
            <person name="Silar P."/>
            <person name="Natvig D."/>
            <person name="Lalanne C."/>
            <person name="Gautier V."/>
            <person name="Ament-Velasquez S.L."/>
            <person name="Kruys A."/>
            <person name="Hutchinson M.I."/>
            <person name="Powell A.J."/>
            <person name="Barry K."/>
            <person name="Miller A.N."/>
            <person name="Grigoriev I.V."/>
            <person name="Debuchy R."/>
            <person name="Gladieux P."/>
            <person name="Thoren M.H."/>
            <person name="Johannesson H."/>
        </authorList>
    </citation>
    <scope>NUCLEOTIDE SEQUENCE</scope>
    <source>
        <strain evidence="2">CBS 168.71</strain>
    </source>
</reference>
<evidence type="ECO:0000256" key="1">
    <source>
        <dbReference type="SAM" id="MobiDB-lite"/>
    </source>
</evidence>
<gene>
    <name evidence="2" type="ORF">B0H64DRAFT_371799</name>
</gene>
<name>A0AAE0HMU8_9PEZI</name>
<proteinExistence type="predicted"/>
<protein>
    <submittedName>
        <fullName evidence="2">Uncharacterized protein</fullName>
    </submittedName>
</protein>
<feature type="region of interest" description="Disordered" evidence="1">
    <location>
        <begin position="189"/>
        <end position="224"/>
    </location>
</feature>
<dbReference type="RefSeq" id="XP_062662968.1">
    <property type="nucleotide sequence ID" value="XM_062802184.1"/>
</dbReference>